<organism evidence="1 2">
    <name type="scientific">Portunus trituberculatus</name>
    <name type="common">Swimming crab</name>
    <name type="synonym">Neptunus trituberculatus</name>
    <dbReference type="NCBI Taxonomy" id="210409"/>
    <lineage>
        <taxon>Eukaryota</taxon>
        <taxon>Metazoa</taxon>
        <taxon>Ecdysozoa</taxon>
        <taxon>Arthropoda</taxon>
        <taxon>Crustacea</taxon>
        <taxon>Multicrustacea</taxon>
        <taxon>Malacostraca</taxon>
        <taxon>Eumalacostraca</taxon>
        <taxon>Eucarida</taxon>
        <taxon>Decapoda</taxon>
        <taxon>Pleocyemata</taxon>
        <taxon>Brachyura</taxon>
        <taxon>Eubrachyura</taxon>
        <taxon>Portunoidea</taxon>
        <taxon>Portunidae</taxon>
        <taxon>Portuninae</taxon>
        <taxon>Portunus</taxon>
    </lineage>
</organism>
<protein>
    <submittedName>
        <fullName evidence="1">Uncharacterized protein</fullName>
    </submittedName>
</protein>
<comment type="caution">
    <text evidence="1">The sequence shown here is derived from an EMBL/GenBank/DDBJ whole genome shotgun (WGS) entry which is preliminary data.</text>
</comment>
<keyword evidence="2" id="KW-1185">Reference proteome</keyword>
<accession>A0A5B7H3Z7</accession>
<dbReference type="EMBL" id="VSRR010020961">
    <property type="protein sequence ID" value="MPC63554.1"/>
    <property type="molecule type" value="Genomic_DNA"/>
</dbReference>
<dbReference type="AlphaFoldDB" id="A0A5B7H3Z7"/>
<sequence length="63" mass="7120">MFLLRVNSGLRHAATLSSRRPWGEKGPLNTHSCLFCYCWEENVTTLVSVEVKTSSANCRYNQG</sequence>
<evidence type="ECO:0000313" key="1">
    <source>
        <dbReference type="EMBL" id="MPC63554.1"/>
    </source>
</evidence>
<proteinExistence type="predicted"/>
<reference evidence="1 2" key="1">
    <citation type="submission" date="2019-05" db="EMBL/GenBank/DDBJ databases">
        <title>Another draft genome of Portunus trituberculatus and its Hox gene families provides insights of decapod evolution.</title>
        <authorList>
            <person name="Jeong J.-H."/>
            <person name="Song I."/>
            <person name="Kim S."/>
            <person name="Choi T."/>
            <person name="Kim D."/>
            <person name="Ryu S."/>
            <person name="Kim W."/>
        </authorList>
    </citation>
    <scope>NUCLEOTIDE SEQUENCE [LARGE SCALE GENOMIC DNA]</scope>
    <source>
        <tissue evidence="1">Muscle</tissue>
    </source>
</reference>
<dbReference type="Proteomes" id="UP000324222">
    <property type="component" value="Unassembled WGS sequence"/>
</dbReference>
<evidence type="ECO:0000313" key="2">
    <source>
        <dbReference type="Proteomes" id="UP000324222"/>
    </source>
</evidence>
<name>A0A5B7H3Z7_PORTR</name>
<gene>
    <name evidence="1" type="ORF">E2C01_057653</name>
</gene>